<dbReference type="PANTHER" id="PTHR43648:SF1">
    <property type="entry name" value="ELECTRON TRANSFER FLAVOPROTEIN BETA SUBUNIT LYSINE METHYLTRANSFERASE"/>
    <property type="match status" value="1"/>
</dbReference>
<reference evidence="7 8" key="1">
    <citation type="submission" date="2019-04" db="EMBL/GenBank/DDBJ databases">
        <title>Pedobacter sp. AR-3-17 sp. nov., isolated from Arctic soil.</title>
        <authorList>
            <person name="Dahal R.H."/>
            <person name="Kim D.-U."/>
        </authorList>
    </citation>
    <scope>NUCLEOTIDE SEQUENCE [LARGE SCALE GENOMIC DNA]</scope>
    <source>
        <strain evidence="7 8">AR-3-17</strain>
    </source>
</reference>
<dbReference type="OrthoDB" id="9785995at2"/>
<dbReference type="GO" id="GO:0005840">
    <property type="term" value="C:ribosome"/>
    <property type="evidence" value="ECO:0007669"/>
    <property type="project" value="UniProtKB-KW"/>
</dbReference>
<dbReference type="NCBIfam" id="NF001785">
    <property type="entry name" value="PRK00517.2-2"/>
    <property type="match status" value="1"/>
</dbReference>
<evidence type="ECO:0000313" key="8">
    <source>
        <dbReference type="Proteomes" id="UP000308181"/>
    </source>
</evidence>
<dbReference type="RefSeq" id="WP_136826081.1">
    <property type="nucleotide sequence ID" value="NZ_SWBP01000002.1"/>
</dbReference>
<dbReference type="Pfam" id="PF06325">
    <property type="entry name" value="PrmA"/>
    <property type="match status" value="1"/>
</dbReference>
<dbReference type="EMBL" id="SWBP01000002">
    <property type="protein sequence ID" value="TKB99267.1"/>
    <property type="molecule type" value="Genomic_DNA"/>
</dbReference>
<evidence type="ECO:0000256" key="6">
    <source>
        <dbReference type="HAMAP-Rule" id="MF_00735"/>
    </source>
</evidence>
<dbReference type="PANTHER" id="PTHR43648">
    <property type="entry name" value="ELECTRON TRANSFER FLAVOPROTEIN BETA SUBUNIT LYSINE METHYLTRANSFERASE"/>
    <property type="match status" value="1"/>
</dbReference>
<accession>A0A4U1C2K8</accession>
<sequence>MNYKELVFTLISDEDYQQDLLINELGEIGFDTFEETDFGFKAYIIGSKYNKEEIDSRLKPFHELFTFSYEVNIIPHKNWNEVWESNFEPIQISDQVYVRATFHQPQPNFKYEIVIDPKMAFGTGHHQTTAMILEYLLETDVKDKTILDMGCGTGILAILASKLGAKTLTAIDYDQLCFDSTLENTALNNIKNVEVLCGSKEAIPNQQYDIILANINRNILLDQMERYAEVLKPNGMIFFSGFYESPDLEVITEEARKYDLKYIQHKKKDLWVAAKFIK</sequence>
<evidence type="ECO:0000256" key="4">
    <source>
        <dbReference type="ARBA" id="ARBA00022679"/>
    </source>
</evidence>
<comment type="catalytic activity">
    <reaction evidence="6">
        <text>L-lysyl-[protein] + 3 S-adenosyl-L-methionine = N(6),N(6),N(6)-trimethyl-L-lysyl-[protein] + 3 S-adenosyl-L-homocysteine + 3 H(+)</text>
        <dbReference type="Rhea" id="RHEA:54192"/>
        <dbReference type="Rhea" id="RHEA-COMP:9752"/>
        <dbReference type="Rhea" id="RHEA-COMP:13826"/>
        <dbReference type="ChEBI" id="CHEBI:15378"/>
        <dbReference type="ChEBI" id="CHEBI:29969"/>
        <dbReference type="ChEBI" id="CHEBI:57856"/>
        <dbReference type="ChEBI" id="CHEBI:59789"/>
        <dbReference type="ChEBI" id="CHEBI:61961"/>
    </reaction>
</comment>
<dbReference type="GO" id="GO:0032259">
    <property type="term" value="P:methylation"/>
    <property type="evidence" value="ECO:0007669"/>
    <property type="project" value="UniProtKB-KW"/>
</dbReference>
<dbReference type="GO" id="GO:0016279">
    <property type="term" value="F:protein-lysine N-methyltransferase activity"/>
    <property type="evidence" value="ECO:0007669"/>
    <property type="project" value="RHEA"/>
</dbReference>
<feature type="binding site" evidence="6">
    <location>
        <position position="150"/>
    </location>
    <ligand>
        <name>S-adenosyl-L-methionine</name>
        <dbReference type="ChEBI" id="CHEBI:59789"/>
    </ligand>
</feature>
<evidence type="ECO:0000313" key="7">
    <source>
        <dbReference type="EMBL" id="TKB99267.1"/>
    </source>
</evidence>
<evidence type="ECO:0000256" key="3">
    <source>
        <dbReference type="ARBA" id="ARBA00022603"/>
    </source>
</evidence>
<dbReference type="InterPro" id="IPR004498">
    <property type="entry name" value="Ribosomal_PrmA_MeTrfase"/>
</dbReference>
<evidence type="ECO:0000256" key="2">
    <source>
        <dbReference type="ARBA" id="ARBA00022490"/>
    </source>
</evidence>
<keyword evidence="8" id="KW-1185">Reference proteome</keyword>
<dbReference type="GO" id="GO:0005737">
    <property type="term" value="C:cytoplasm"/>
    <property type="evidence" value="ECO:0007669"/>
    <property type="project" value="UniProtKB-SubCell"/>
</dbReference>
<feature type="binding site" evidence="6">
    <location>
        <position position="129"/>
    </location>
    <ligand>
        <name>S-adenosyl-L-methionine</name>
        <dbReference type="ChEBI" id="CHEBI:59789"/>
    </ligand>
</feature>
<dbReference type="InterPro" id="IPR050078">
    <property type="entry name" value="Ribosomal_L11_MeTrfase_PrmA"/>
</dbReference>
<evidence type="ECO:0000256" key="1">
    <source>
        <dbReference type="ARBA" id="ARBA00009741"/>
    </source>
</evidence>
<keyword evidence="3 6" id="KW-0489">Methyltransferase</keyword>
<evidence type="ECO:0000256" key="5">
    <source>
        <dbReference type="ARBA" id="ARBA00022691"/>
    </source>
</evidence>
<dbReference type="HAMAP" id="MF_00735">
    <property type="entry name" value="Methyltr_PrmA"/>
    <property type="match status" value="1"/>
</dbReference>
<gene>
    <name evidence="6" type="primary">prmA</name>
    <name evidence="7" type="ORF">FA046_08020</name>
</gene>
<feature type="binding site" evidence="6">
    <location>
        <position position="214"/>
    </location>
    <ligand>
        <name>S-adenosyl-L-methionine</name>
        <dbReference type="ChEBI" id="CHEBI:59789"/>
    </ligand>
</feature>
<dbReference type="Proteomes" id="UP000308181">
    <property type="component" value="Unassembled WGS sequence"/>
</dbReference>
<dbReference type="PIRSF" id="PIRSF000401">
    <property type="entry name" value="RPL11_MTase"/>
    <property type="match status" value="1"/>
</dbReference>
<dbReference type="Gene3D" id="3.40.50.150">
    <property type="entry name" value="Vaccinia Virus protein VP39"/>
    <property type="match status" value="1"/>
</dbReference>
<dbReference type="CDD" id="cd02440">
    <property type="entry name" value="AdoMet_MTases"/>
    <property type="match status" value="1"/>
</dbReference>
<keyword evidence="7" id="KW-0689">Ribosomal protein</keyword>
<dbReference type="SUPFAM" id="SSF53335">
    <property type="entry name" value="S-adenosyl-L-methionine-dependent methyltransferases"/>
    <property type="match status" value="1"/>
</dbReference>
<proteinExistence type="inferred from homology"/>
<comment type="subcellular location">
    <subcellularLocation>
        <location evidence="6">Cytoplasm</location>
    </subcellularLocation>
</comment>
<comment type="similarity">
    <text evidence="1 6">Belongs to the methyltransferase superfamily. PrmA family.</text>
</comment>
<keyword evidence="4 6" id="KW-0808">Transferase</keyword>
<protein>
    <recommendedName>
        <fullName evidence="6">Ribosomal protein L11 methyltransferase</fullName>
        <shortName evidence="6">L11 Mtase</shortName>
        <ecNumber evidence="6">2.1.1.-</ecNumber>
    </recommendedName>
</protein>
<keyword evidence="2 6" id="KW-0963">Cytoplasm</keyword>
<feature type="binding site" evidence="6">
    <location>
        <position position="172"/>
    </location>
    <ligand>
        <name>S-adenosyl-L-methionine</name>
        <dbReference type="ChEBI" id="CHEBI:59789"/>
    </ligand>
</feature>
<comment type="caution">
    <text evidence="7">The sequence shown here is derived from an EMBL/GenBank/DDBJ whole genome shotgun (WGS) entry which is preliminary data.</text>
</comment>
<name>A0A4U1C2K8_9SPHI</name>
<dbReference type="EC" id="2.1.1.-" evidence="6"/>
<organism evidence="7 8">
    <name type="scientific">Pedobacter cryophilus</name>
    <dbReference type="NCBI Taxonomy" id="2571271"/>
    <lineage>
        <taxon>Bacteria</taxon>
        <taxon>Pseudomonadati</taxon>
        <taxon>Bacteroidota</taxon>
        <taxon>Sphingobacteriia</taxon>
        <taxon>Sphingobacteriales</taxon>
        <taxon>Sphingobacteriaceae</taxon>
        <taxon>Pedobacter</taxon>
    </lineage>
</organism>
<dbReference type="InterPro" id="IPR029063">
    <property type="entry name" value="SAM-dependent_MTases_sf"/>
</dbReference>
<dbReference type="AlphaFoldDB" id="A0A4U1C2K8"/>
<keyword evidence="7" id="KW-0687">Ribonucleoprotein</keyword>
<keyword evidence="5 6" id="KW-0949">S-adenosyl-L-methionine</keyword>
<comment type="function">
    <text evidence="6">Methylates ribosomal protein L11.</text>
</comment>